<sequence length="160" mass="17482">MMKVLLLSAMVFAAREHGSHVHGSGKASVAFDGKSGKIELHVPAESIIGFEHQAKSKADKQKKDKALAKLEEKIGEMIVLDPALKCEIKKDIFEVNQHDSHAEVEAEFNVTCEAPAAGSTITFNFSKQFPRLKKVQVDILADGVQKSTQVLKNGDTVELK</sequence>
<gene>
    <name evidence="1" type="ORF">AZI87_15580</name>
</gene>
<dbReference type="OrthoDB" id="5294469at2"/>
<evidence type="ECO:0008006" key="3">
    <source>
        <dbReference type="Google" id="ProtNLM"/>
    </source>
</evidence>
<evidence type="ECO:0000313" key="1">
    <source>
        <dbReference type="EMBL" id="KYG62703.1"/>
    </source>
</evidence>
<dbReference type="Pfam" id="PF10986">
    <property type="entry name" value="ZrgA"/>
    <property type="match status" value="1"/>
</dbReference>
<dbReference type="RefSeq" id="WP_063208969.1">
    <property type="nucleotide sequence ID" value="NZ_LUKD01000008.1"/>
</dbReference>
<reference evidence="1 2" key="1">
    <citation type="submission" date="2016-03" db="EMBL/GenBank/DDBJ databases">
        <authorList>
            <person name="Ploux O."/>
        </authorList>
    </citation>
    <scope>NUCLEOTIDE SEQUENCE [LARGE SCALE GENOMIC DNA]</scope>
    <source>
        <strain evidence="1 2">EC13</strain>
    </source>
</reference>
<dbReference type="AlphaFoldDB" id="A0A162FXH4"/>
<comment type="caution">
    <text evidence="1">The sequence shown here is derived from an EMBL/GenBank/DDBJ whole genome shotgun (WGS) entry which is preliminary data.</text>
</comment>
<accession>A0A162FXH4</accession>
<organism evidence="1 2">
    <name type="scientific">Bdellovibrio bacteriovorus</name>
    <dbReference type="NCBI Taxonomy" id="959"/>
    <lineage>
        <taxon>Bacteria</taxon>
        <taxon>Pseudomonadati</taxon>
        <taxon>Bdellovibrionota</taxon>
        <taxon>Bdellovibrionia</taxon>
        <taxon>Bdellovibrionales</taxon>
        <taxon>Pseudobdellovibrionaceae</taxon>
        <taxon>Bdellovibrio</taxon>
    </lineage>
</organism>
<proteinExistence type="predicted"/>
<evidence type="ECO:0000313" key="2">
    <source>
        <dbReference type="Proteomes" id="UP000075799"/>
    </source>
</evidence>
<dbReference type="InterPro" id="IPR021253">
    <property type="entry name" value="ZrgA-like"/>
</dbReference>
<dbReference type="EMBL" id="LUKD01000008">
    <property type="protein sequence ID" value="KYG62703.1"/>
    <property type="molecule type" value="Genomic_DNA"/>
</dbReference>
<name>A0A162FXH4_BDEBC</name>
<protein>
    <recommendedName>
        <fullName evidence="3">DUF2796 domain-containing protein</fullName>
    </recommendedName>
</protein>
<dbReference type="Proteomes" id="UP000075799">
    <property type="component" value="Unassembled WGS sequence"/>
</dbReference>